<feature type="compositionally biased region" description="Polar residues" evidence="1">
    <location>
        <begin position="159"/>
        <end position="170"/>
    </location>
</feature>
<dbReference type="GO" id="GO:0070682">
    <property type="term" value="P:proteasome regulatory particle assembly"/>
    <property type="evidence" value="ECO:0007669"/>
    <property type="project" value="InterPro"/>
</dbReference>
<dbReference type="PANTHER" id="PTHR40422">
    <property type="entry name" value="TRANSLATION MACHINERY-ASSOCIATED PROTEIN 17"/>
    <property type="match status" value="1"/>
</dbReference>
<evidence type="ECO:0000313" key="3">
    <source>
        <dbReference type="Proteomes" id="UP000053573"/>
    </source>
</evidence>
<dbReference type="PANTHER" id="PTHR40422:SF1">
    <property type="entry name" value="TRANSLATION MACHINERY-ASSOCIATED PROTEIN 17"/>
    <property type="match status" value="1"/>
</dbReference>
<name>A0A0H1BH80_9EURO</name>
<dbReference type="OrthoDB" id="548474at2759"/>
<protein>
    <submittedName>
        <fullName evidence="2">Uncharacterized protein</fullName>
    </submittedName>
</protein>
<evidence type="ECO:0000313" key="2">
    <source>
        <dbReference type="EMBL" id="KLJ08536.1"/>
    </source>
</evidence>
<dbReference type="InterPro" id="IPR038966">
    <property type="entry name" value="TMA17"/>
</dbReference>
<organism evidence="2 3">
    <name type="scientific">Blastomyces silverae</name>
    <dbReference type="NCBI Taxonomy" id="2060906"/>
    <lineage>
        <taxon>Eukaryota</taxon>
        <taxon>Fungi</taxon>
        <taxon>Dikarya</taxon>
        <taxon>Ascomycota</taxon>
        <taxon>Pezizomycotina</taxon>
        <taxon>Eurotiomycetes</taxon>
        <taxon>Eurotiomycetidae</taxon>
        <taxon>Onygenales</taxon>
        <taxon>Ajellomycetaceae</taxon>
        <taxon>Blastomyces</taxon>
    </lineage>
</organism>
<dbReference type="GO" id="GO:0030674">
    <property type="term" value="F:protein-macromolecule adaptor activity"/>
    <property type="evidence" value="ECO:0007669"/>
    <property type="project" value="TreeGrafter"/>
</dbReference>
<keyword evidence="3" id="KW-1185">Reference proteome</keyword>
<dbReference type="Proteomes" id="UP000053573">
    <property type="component" value="Unassembled WGS sequence"/>
</dbReference>
<dbReference type="EMBL" id="LDEV01002581">
    <property type="protein sequence ID" value="KLJ08536.1"/>
    <property type="molecule type" value="Genomic_DNA"/>
</dbReference>
<gene>
    <name evidence="2" type="ORF">EMPG_16030</name>
</gene>
<proteinExistence type="predicted"/>
<evidence type="ECO:0000256" key="1">
    <source>
        <dbReference type="SAM" id="MobiDB-lite"/>
    </source>
</evidence>
<accession>A0A0H1BH80</accession>
<dbReference type="STRING" id="2060906.A0A0H1BH80"/>
<dbReference type="AlphaFoldDB" id="A0A0H1BH80"/>
<reference evidence="3" key="1">
    <citation type="journal article" date="2015" name="PLoS Genet.">
        <title>The dynamic genome and transcriptome of the human fungal pathogen Blastomyces and close relative Emmonsia.</title>
        <authorList>
            <person name="Munoz J.F."/>
            <person name="Gauthier G.M."/>
            <person name="Desjardins C.A."/>
            <person name="Gallo J.E."/>
            <person name="Holder J."/>
            <person name="Sullivan T.D."/>
            <person name="Marty A.J."/>
            <person name="Carmen J.C."/>
            <person name="Chen Z."/>
            <person name="Ding L."/>
            <person name="Gujja S."/>
            <person name="Magrini V."/>
            <person name="Misas E."/>
            <person name="Mitreva M."/>
            <person name="Priest M."/>
            <person name="Saif S."/>
            <person name="Whiston E.A."/>
            <person name="Young S."/>
            <person name="Zeng Q."/>
            <person name="Goldman W.E."/>
            <person name="Mardis E.R."/>
            <person name="Taylor J.W."/>
            <person name="McEwen J.G."/>
            <person name="Clay O.K."/>
            <person name="Klein B.S."/>
            <person name="Cuomo C.A."/>
        </authorList>
    </citation>
    <scope>NUCLEOTIDE SEQUENCE [LARGE SCALE GENOMIC DNA]</scope>
    <source>
        <strain evidence="3">UAMH 139</strain>
    </source>
</reference>
<sequence>MSATSAPITPQAFAEALKSLPLSSLYAKGSELRNSIAHLQRSNDELAQYIAGGSPDSRDKDCEDAIKENEAVIVRMRERIDLLKVEVEARGRRWSEEMDMDMDMDMDGDGDVNGEAEGDVGVGVGVADIGPTATEMETGSGMNAGNNILNGDTQITPAQHAQPLDDQNSAVPAANAGQNGSGDDEMQGSEAGVYL</sequence>
<feature type="region of interest" description="Disordered" evidence="1">
    <location>
        <begin position="159"/>
        <end position="195"/>
    </location>
</feature>
<comment type="caution">
    <text evidence="2">The sequence shown here is derived from an EMBL/GenBank/DDBJ whole genome shotgun (WGS) entry which is preliminary data.</text>
</comment>